<proteinExistence type="predicted"/>
<evidence type="ECO:0000313" key="1">
    <source>
        <dbReference type="EMBL" id="MBP2017465.1"/>
    </source>
</evidence>
<dbReference type="RefSeq" id="WP_209465612.1">
    <property type="nucleotide sequence ID" value="NZ_JAGGLG010000005.1"/>
</dbReference>
<reference evidence="1 2" key="1">
    <citation type="submission" date="2021-03" db="EMBL/GenBank/DDBJ databases">
        <title>Genomic Encyclopedia of Type Strains, Phase IV (KMG-IV): sequencing the most valuable type-strain genomes for metagenomic binning, comparative biology and taxonomic classification.</title>
        <authorList>
            <person name="Goeker M."/>
        </authorList>
    </citation>
    <scope>NUCLEOTIDE SEQUENCE [LARGE SCALE GENOMIC DNA]</scope>
    <source>
        <strain evidence="1 2">DSM 27138</strain>
    </source>
</reference>
<gene>
    <name evidence="1" type="ORF">J2Z79_000848</name>
</gene>
<comment type="caution">
    <text evidence="1">The sequence shown here is derived from an EMBL/GenBank/DDBJ whole genome shotgun (WGS) entry which is preliminary data.</text>
</comment>
<name>A0ABS4JPM7_9FIRM</name>
<dbReference type="PANTHER" id="PTHR38133">
    <property type="entry name" value="SLR1429 PROTEIN"/>
    <property type="match status" value="1"/>
</dbReference>
<protein>
    <submittedName>
        <fullName evidence="1">Zn finger protein</fullName>
    </submittedName>
</protein>
<sequence length="715" mass="78222">MADWLSERWLTYLQRELLLLPMTPGQQKSAGRGDARLEFARGAITAQVGVGRSGTTATATMRFKPLGQREWRRIEEAIARDPEAARRLLSGSLGPELEDLVNQAGFSLFPRGHGRQFRCTCGERWGCRHQRVLAVRAAQSFAANPFLWLQVLGRGREELLAGVRANLADQARAAGHMPAAALAPLLDPDRFLETETDPSSIPVRPGDAAVPDALLKVLGPLPLDPHLNRTRRYEVVRVTRWGSTFHVHQAVEETAEQVLARYYSAISAGAAALARGERTPVYRDEPLPGRRLPPRERIAGEIMALVDERGGCVELEEVLTSCPTAAALPDDTAYQTVQDAAAHLPDPYLLLAGHYAARRDTLLAGATFRHVITWPEWQARRLSPSGDWFLALTLAGCRPPFAVEVDGGHAARTVGGAAADRTRLAAEGAAGGAAGGSGVLGDPARPDPAFAALRPEVGDELRLTVVQVEPLRLSVQLHRRAGRDLLDPLPADQAAARIVATKVSVDPYRGLSEAEAIQLLLAEGFYRPGRVPDPVWLLPFPAVGEALRWGPDRRLVASYWGRASLQPGITHDHWRDGGQLAAGFARFLAEFPPREQRAASVLAEAWAERWPGNPLDPLRPPPLGAFLHFLLNRVPVIARQAKLSAEGTLQAMRLLFRYLVQVSPAMAAAYAPFLAACEAVEPFRHRLETLPPLHTPEFQLWEMEGFRWLGPELSL</sequence>
<dbReference type="Proteomes" id="UP001519289">
    <property type="component" value="Unassembled WGS sequence"/>
</dbReference>
<accession>A0ABS4JPM7</accession>
<keyword evidence="2" id="KW-1185">Reference proteome</keyword>
<dbReference type="PANTHER" id="PTHR38133:SF1">
    <property type="entry name" value="SLR1429 PROTEIN"/>
    <property type="match status" value="1"/>
</dbReference>
<evidence type="ECO:0000313" key="2">
    <source>
        <dbReference type="Proteomes" id="UP001519289"/>
    </source>
</evidence>
<dbReference type="EMBL" id="JAGGLG010000005">
    <property type="protein sequence ID" value="MBP2017465.1"/>
    <property type="molecule type" value="Genomic_DNA"/>
</dbReference>
<organism evidence="1 2">
    <name type="scientific">Symbiobacterium terraclitae</name>
    <dbReference type="NCBI Taxonomy" id="557451"/>
    <lineage>
        <taxon>Bacteria</taxon>
        <taxon>Bacillati</taxon>
        <taxon>Bacillota</taxon>
        <taxon>Clostridia</taxon>
        <taxon>Eubacteriales</taxon>
        <taxon>Symbiobacteriaceae</taxon>
        <taxon>Symbiobacterium</taxon>
    </lineage>
</organism>